<dbReference type="RefSeq" id="XP_008861876.1">
    <property type="nucleotide sequence ID" value="XM_008863654.1"/>
</dbReference>
<organism evidence="1">
    <name type="scientific">Aphanomyces invadans</name>
    <dbReference type="NCBI Taxonomy" id="157072"/>
    <lineage>
        <taxon>Eukaryota</taxon>
        <taxon>Sar</taxon>
        <taxon>Stramenopiles</taxon>
        <taxon>Oomycota</taxon>
        <taxon>Saprolegniomycetes</taxon>
        <taxon>Saprolegniales</taxon>
        <taxon>Verrucalvaceae</taxon>
        <taxon>Aphanomyces</taxon>
    </lineage>
</organism>
<name>A0A024UX10_9STRA</name>
<protein>
    <submittedName>
        <fullName evidence="1">Uncharacterized protein</fullName>
    </submittedName>
</protein>
<sequence>MERPLMGSAHPSHLSEVGSFCRKQTMMGAARRGSRNSALHRSEGAIRTGFTCQLVQAPRVASAYLCVQGLPDVVVDVPYNRESGETSSSLMGPGRDDIECVVLQPSACGGMLRRHLSLIQHARR</sequence>
<dbReference type="EMBL" id="KI913952">
    <property type="protein sequence ID" value="ETW10466.1"/>
    <property type="molecule type" value="Genomic_DNA"/>
</dbReference>
<accession>A0A024UX10</accession>
<gene>
    <name evidence="1" type="ORF">H310_00765</name>
</gene>
<dbReference type="VEuPathDB" id="FungiDB:H310_00765"/>
<dbReference type="EMBL" id="KI913952">
    <property type="protein sequence ID" value="ETW10467.1"/>
    <property type="molecule type" value="Genomic_DNA"/>
</dbReference>
<proteinExistence type="predicted"/>
<dbReference type="GeneID" id="20077815"/>
<reference evidence="1" key="1">
    <citation type="submission" date="2013-12" db="EMBL/GenBank/DDBJ databases">
        <title>The Genome Sequence of Aphanomyces invadans NJM9701.</title>
        <authorList>
            <consortium name="The Broad Institute Genomics Platform"/>
            <person name="Russ C."/>
            <person name="Tyler B."/>
            <person name="van West P."/>
            <person name="Dieguez-Uribeondo J."/>
            <person name="Young S.K."/>
            <person name="Zeng Q."/>
            <person name="Gargeya S."/>
            <person name="Fitzgerald M."/>
            <person name="Abouelleil A."/>
            <person name="Alvarado L."/>
            <person name="Chapman S.B."/>
            <person name="Gainer-Dewar J."/>
            <person name="Goldberg J."/>
            <person name="Griggs A."/>
            <person name="Gujja S."/>
            <person name="Hansen M."/>
            <person name="Howarth C."/>
            <person name="Imamovic A."/>
            <person name="Ireland A."/>
            <person name="Larimer J."/>
            <person name="McCowan C."/>
            <person name="Murphy C."/>
            <person name="Pearson M."/>
            <person name="Poon T.W."/>
            <person name="Priest M."/>
            <person name="Roberts A."/>
            <person name="Saif S."/>
            <person name="Shea T."/>
            <person name="Sykes S."/>
            <person name="Wortman J."/>
            <person name="Nusbaum C."/>
            <person name="Birren B."/>
        </authorList>
    </citation>
    <scope>NUCLEOTIDE SEQUENCE [LARGE SCALE GENOMIC DNA]</scope>
    <source>
        <strain evidence="1">NJM9701</strain>
    </source>
</reference>
<evidence type="ECO:0000313" key="1">
    <source>
        <dbReference type="EMBL" id="ETW10467.1"/>
    </source>
</evidence>
<dbReference type="RefSeq" id="XP_008861879.1">
    <property type="nucleotide sequence ID" value="XM_008863657.1"/>
</dbReference>
<dbReference type="AlphaFoldDB" id="A0A024UX10"/>
<dbReference type="RefSeq" id="XP_008861878.1">
    <property type="nucleotide sequence ID" value="XM_008863656.1"/>
</dbReference>
<dbReference type="EMBL" id="KI913952">
    <property type="protein sequence ID" value="ETW10465.1"/>
    <property type="molecule type" value="Genomic_DNA"/>
</dbReference>